<keyword evidence="1" id="KW-0614">Plasmid</keyword>
<geneLocation type="plasmid" evidence="1">
    <name>pJH-T4</name>
</geneLocation>
<name>A0A2H4HIC0_ENTFL</name>
<reference evidence="1" key="1">
    <citation type="submission" date="2016-12" db="EMBL/GenBank/DDBJ databases">
        <title>Genetic characterization of cointegrate plasmids responsible for the mobilization of pRUM-like and pLAG, via pHTbeta, from Enterococcus faecium to E. faecalis.</title>
        <authorList>
            <person name="Di Sante L."/>
            <person name="Morroni G."/>
            <person name="Vignaroli C."/>
            <person name="Brenciani A."/>
        </authorList>
    </citation>
    <scope>NUCLEOTIDE SEQUENCE</scope>
    <source>
        <strain evidence="1">Transconjugant T4</strain>
        <plasmid evidence="1">pJH-T4</plasmid>
    </source>
</reference>
<evidence type="ECO:0000313" key="1">
    <source>
        <dbReference type="EMBL" id="ARQ19179.1"/>
    </source>
</evidence>
<dbReference type="EMBL" id="KY290886">
    <property type="protein sequence ID" value="ARQ19179.1"/>
    <property type="molecule type" value="Genomic_DNA"/>
</dbReference>
<dbReference type="RefSeq" id="WP_002338160.1">
    <property type="nucleotide sequence ID" value="NZ_KY290886.1"/>
</dbReference>
<protein>
    <submittedName>
        <fullName evidence="1">Uncharacterized protein</fullName>
    </submittedName>
</protein>
<dbReference type="AlphaFoldDB" id="A0A2H4HIC0"/>
<accession>A0A2H4HIC0</accession>
<organism evidence="1">
    <name type="scientific">Enterococcus faecalis</name>
    <name type="common">Streptococcus faecalis</name>
    <dbReference type="NCBI Taxonomy" id="1351"/>
    <lineage>
        <taxon>Bacteria</taxon>
        <taxon>Bacillati</taxon>
        <taxon>Bacillota</taxon>
        <taxon>Bacilli</taxon>
        <taxon>Lactobacillales</taxon>
        <taxon>Enterococcaceae</taxon>
        <taxon>Enterococcus</taxon>
    </lineage>
</organism>
<sequence>MIEQENRNFLETQGEYRQINNSHFVICEDVQVAFKMALKYGKSIRKKIIREKKSKKIGFWELSLRDGLNFIFCTEDYYEKYKCTLS</sequence>
<proteinExistence type="predicted"/>